<evidence type="ECO:0000259" key="11">
    <source>
        <dbReference type="PROSITE" id="PS52012"/>
    </source>
</evidence>
<keyword evidence="7 9" id="KW-1015">Disulfide bond</keyword>
<feature type="disulfide bond" evidence="9">
    <location>
        <begin position="45"/>
        <end position="78"/>
    </location>
</feature>
<dbReference type="InterPro" id="IPR008427">
    <property type="entry name" value="Extracellular_membr_CFEM_dom"/>
</dbReference>
<keyword evidence="6 10" id="KW-0732">Signal</keyword>
<evidence type="ECO:0000313" key="12">
    <source>
        <dbReference type="EMBL" id="KAJ9137468.1"/>
    </source>
</evidence>
<evidence type="ECO:0000256" key="9">
    <source>
        <dbReference type="PROSITE-ProRule" id="PRU01356"/>
    </source>
</evidence>
<gene>
    <name evidence="12" type="ORF">NKR23_g9120</name>
</gene>
<organism evidence="12 13">
    <name type="scientific">Pleurostoma richardsiae</name>
    <dbReference type="NCBI Taxonomy" id="41990"/>
    <lineage>
        <taxon>Eukaryota</taxon>
        <taxon>Fungi</taxon>
        <taxon>Dikarya</taxon>
        <taxon>Ascomycota</taxon>
        <taxon>Pezizomycotina</taxon>
        <taxon>Sordariomycetes</taxon>
        <taxon>Sordariomycetidae</taxon>
        <taxon>Calosphaeriales</taxon>
        <taxon>Pleurostomataceae</taxon>
        <taxon>Pleurostoma</taxon>
    </lineage>
</organism>
<keyword evidence="5" id="KW-0336">GPI-anchor</keyword>
<protein>
    <recommendedName>
        <fullName evidence="11">CFEM domain-containing protein</fullName>
    </recommendedName>
</protein>
<comment type="caution">
    <text evidence="9">Lacks conserved residue(s) required for the propagation of feature annotation.</text>
</comment>
<evidence type="ECO:0000256" key="4">
    <source>
        <dbReference type="ARBA" id="ARBA00022525"/>
    </source>
</evidence>
<dbReference type="GO" id="GO:0005576">
    <property type="term" value="C:extracellular region"/>
    <property type="evidence" value="ECO:0007669"/>
    <property type="project" value="UniProtKB-SubCell"/>
</dbReference>
<evidence type="ECO:0000313" key="13">
    <source>
        <dbReference type="Proteomes" id="UP001174694"/>
    </source>
</evidence>
<dbReference type="EMBL" id="JANBVO010000034">
    <property type="protein sequence ID" value="KAJ9137468.1"/>
    <property type="molecule type" value="Genomic_DNA"/>
</dbReference>
<keyword evidence="5" id="KW-0325">Glycoprotein</keyword>
<accession>A0AA38R7C8</accession>
<sequence>MKTITLLLAAAASANALSSCILNCQSQEASTSGCDTNYNTTTCYCNNENFAANVKACIYENGCDSDVSVFYEYREEFCGGDEEDGSGTSDTNETIDDQGGVLGSCILGCQTEAATSAGCSSNYNKTSCYCDNDDFATDVKVCLYQNCSTEVTVFYNYRSDICGGDNSTEYHNSLDAGDATAGIASSTVAATAAATTGASTATAGSATASATGSTSGAVREGVVITCLAAAVAFAVYATGL</sequence>
<feature type="signal peptide" evidence="10">
    <location>
        <begin position="1"/>
        <end position="16"/>
    </location>
</feature>
<evidence type="ECO:0000256" key="2">
    <source>
        <dbReference type="ARBA" id="ARBA00004613"/>
    </source>
</evidence>
<keyword evidence="4" id="KW-0964">Secreted</keyword>
<evidence type="ECO:0000256" key="10">
    <source>
        <dbReference type="SAM" id="SignalP"/>
    </source>
</evidence>
<dbReference type="PROSITE" id="PS51257">
    <property type="entry name" value="PROKAR_LIPOPROTEIN"/>
    <property type="match status" value="1"/>
</dbReference>
<evidence type="ECO:0000256" key="5">
    <source>
        <dbReference type="ARBA" id="ARBA00022622"/>
    </source>
</evidence>
<feature type="domain" description="CFEM" evidence="11">
    <location>
        <begin position="1"/>
        <end position="105"/>
    </location>
</feature>
<evidence type="ECO:0000256" key="3">
    <source>
        <dbReference type="ARBA" id="ARBA00010031"/>
    </source>
</evidence>
<evidence type="ECO:0000256" key="7">
    <source>
        <dbReference type="ARBA" id="ARBA00023157"/>
    </source>
</evidence>
<comment type="caution">
    <text evidence="12">The sequence shown here is derived from an EMBL/GenBank/DDBJ whole genome shotgun (WGS) entry which is preliminary data.</text>
</comment>
<dbReference type="AlphaFoldDB" id="A0AA38R7C8"/>
<feature type="chain" id="PRO_5041339236" description="CFEM domain-containing protein" evidence="10">
    <location>
        <begin position="17"/>
        <end position="240"/>
    </location>
</feature>
<reference evidence="12" key="1">
    <citation type="submission" date="2022-07" db="EMBL/GenBank/DDBJ databases">
        <title>Fungi with potential for degradation of polypropylene.</title>
        <authorList>
            <person name="Gostincar C."/>
        </authorList>
    </citation>
    <scope>NUCLEOTIDE SEQUENCE</scope>
    <source>
        <strain evidence="12">EXF-13308</strain>
    </source>
</reference>
<dbReference type="SMART" id="SM00747">
    <property type="entry name" value="CFEM"/>
    <property type="match status" value="2"/>
</dbReference>
<dbReference type="GO" id="GO:0098552">
    <property type="term" value="C:side of membrane"/>
    <property type="evidence" value="ECO:0007669"/>
    <property type="project" value="UniProtKB-KW"/>
</dbReference>
<evidence type="ECO:0000256" key="8">
    <source>
        <dbReference type="ARBA" id="ARBA00023288"/>
    </source>
</evidence>
<evidence type="ECO:0000256" key="6">
    <source>
        <dbReference type="ARBA" id="ARBA00022729"/>
    </source>
</evidence>
<keyword evidence="8" id="KW-0449">Lipoprotein</keyword>
<evidence type="ECO:0000256" key="1">
    <source>
        <dbReference type="ARBA" id="ARBA00004589"/>
    </source>
</evidence>
<dbReference type="Pfam" id="PF05730">
    <property type="entry name" value="CFEM"/>
    <property type="match status" value="2"/>
</dbReference>
<proteinExistence type="inferred from homology"/>
<comment type="similarity">
    <text evidence="3">Belongs to the RBT5 family.</text>
</comment>
<name>A0AA38R7C8_9PEZI</name>
<keyword evidence="13" id="KW-1185">Reference proteome</keyword>
<comment type="subcellular location">
    <subcellularLocation>
        <location evidence="1">Membrane</location>
        <topology evidence="1">Lipid-anchor</topology>
        <topology evidence="1">GPI-anchor</topology>
    </subcellularLocation>
    <subcellularLocation>
        <location evidence="2">Secreted</location>
    </subcellularLocation>
</comment>
<dbReference type="PROSITE" id="PS52012">
    <property type="entry name" value="CFEM"/>
    <property type="match status" value="1"/>
</dbReference>
<keyword evidence="5" id="KW-0472">Membrane</keyword>
<dbReference type="Proteomes" id="UP001174694">
    <property type="component" value="Unassembled WGS sequence"/>
</dbReference>